<dbReference type="EMBL" id="LPNN01000009">
    <property type="protein sequence ID" value="OEJ82662.1"/>
    <property type="molecule type" value="Genomic_DNA"/>
</dbReference>
<dbReference type="Gene3D" id="3.30.230.70">
    <property type="entry name" value="GHMP Kinase, N-terminal domain"/>
    <property type="match status" value="1"/>
</dbReference>
<reference evidence="2" key="1">
    <citation type="journal article" date="2016" name="Genome Announc.">
        <title>Genome sequences of three species of Hanseniaspora isolated from spontaneous wine fermentations.</title>
        <authorList>
            <person name="Sternes P.R."/>
            <person name="Lee D."/>
            <person name="Kutyna D.R."/>
            <person name="Borneman A.R."/>
        </authorList>
    </citation>
    <scope>NUCLEOTIDE SEQUENCE [LARGE SCALE GENOMIC DNA]</scope>
    <source>
        <strain evidence="2">AWRI3580</strain>
    </source>
</reference>
<protein>
    <recommendedName>
        <fullName evidence="3">Exosome complex component MTR3</fullName>
    </recommendedName>
</protein>
<name>A0A1E5R6Y2_HANUV</name>
<proteinExistence type="predicted"/>
<evidence type="ECO:0000313" key="1">
    <source>
        <dbReference type="EMBL" id="OEJ82662.1"/>
    </source>
</evidence>
<dbReference type="OrthoDB" id="2504340at2759"/>
<accession>A0A1E5R6Y2</accession>
<comment type="caution">
    <text evidence="1">The sequence shown here is derived from an EMBL/GenBank/DDBJ whole genome shotgun (WGS) entry which is preliminary data.</text>
</comment>
<dbReference type="AlphaFoldDB" id="A0A1E5R6Y2"/>
<dbReference type="STRING" id="29833.A0A1E5R6Y2"/>
<dbReference type="VEuPathDB" id="FungiDB:AWRI3580_g3780"/>
<evidence type="ECO:0000313" key="2">
    <source>
        <dbReference type="Proteomes" id="UP000095358"/>
    </source>
</evidence>
<organism evidence="1 2">
    <name type="scientific">Hanseniaspora uvarum</name>
    <name type="common">Yeast</name>
    <name type="synonym">Kloeckera apiculata</name>
    <dbReference type="NCBI Taxonomy" id="29833"/>
    <lineage>
        <taxon>Eukaryota</taxon>
        <taxon>Fungi</taxon>
        <taxon>Dikarya</taxon>
        <taxon>Ascomycota</taxon>
        <taxon>Saccharomycotina</taxon>
        <taxon>Saccharomycetes</taxon>
        <taxon>Saccharomycodales</taxon>
        <taxon>Saccharomycodaceae</taxon>
        <taxon>Hanseniaspora</taxon>
    </lineage>
</organism>
<keyword evidence="2" id="KW-1185">Reference proteome</keyword>
<sequence>MSVKQDKRRLLGPANAISITQANSHISNLETINKEGQEDGTNEISLEHNILKTTANSSILYNSENNNKFLSILSALYLKPYKSSFVESGVVNVNFEDFSSTNEMSTYEHFLQQFLETSILLSEYPKTGLDFFVKNVTISNIKEESIGKKIYEELELLEQITNSIISLLLEANISLKYWPSVGVSQNKKTICIFVKNETEVLNFFSKLDILESKSIEKDIEECRKNAASSRLLIRKLF</sequence>
<dbReference type="InterPro" id="IPR027408">
    <property type="entry name" value="PNPase/RNase_PH_dom_sf"/>
</dbReference>
<gene>
    <name evidence="1" type="ORF">AWRI3580_g3780</name>
</gene>
<dbReference type="Proteomes" id="UP000095358">
    <property type="component" value="Unassembled WGS sequence"/>
</dbReference>
<evidence type="ECO:0008006" key="3">
    <source>
        <dbReference type="Google" id="ProtNLM"/>
    </source>
</evidence>